<feature type="domain" description="Methyl-accepting transducer" evidence="8">
    <location>
        <begin position="412"/>
        <end position="655"/>
    </location>
</feature>
<keyword evidence="2" id="KW-1003">Cell membrane</keyword>
<evidence type="ECO:0000256" key="6">
    <source>
        <dbReference type="SAM" id="MobiDB-lite"/>
    </source>
</evidence>
<proteinExistence type="inferred from homology"/>
<keyword evidence="7" id="KW-0812">Transmembrane</keyword>
<dbReference type="SUPFAM" id="SSF58104">
    <property type="entry name" value="Methyl-accepting chemotaxis protein (MCP) signaling domain"/>
    <property type="match status" value="1"/>
</dbReference>
<dbReference type="Pfam" id="PF00672">
    <property type="entry name" value="HAMP"/>
    <property type="match status" value="1"/>
</dbReference>
<dbReference type="CDD" id="cd06225">
    <property type="entry name" value="HAMP"/>
    <property type="match status" value="1"/>
</dbReference>
<sequence>MKLNRIGNKLGLAGAIGVLLAIGMVANQMVTESTVAGASDRADRSQRVAESTLAAHLNMRQVQLAARGIRLASTQSEVDRGVAEMRQFGAVEMKEIEAALASAQRPETRQRLQNIKSLMTDYASGTEELAKAQGDLLAQIGKRSVISNEWTKAIESELASPALADLPNRPEIEKLLYQADGSVNTMRAAAWRFGGTGDVEQLGTIAIAEGSVKDALKAARKQTDDKEFHGRISSLESVIKKFLVANGDVVKSEESKAEITTNRTIKVVNEAGELMEAAVASAQKDMNASKEEVLAATAQANRISMAMAIVVVISLIASVIFSFLGIARPMMRLNGALGEMAGGNLDVMIPGANRGDEIGDLAKTVTVIRENAEQKARDEAEAKIAQDQIAAQQRKADMIKLADEFEGAVGEIVETVSSASSELEASAGTLTSTAERAQELTTAVAAASEEASTNVQSVASATEEMASSVNEISRQVQESARMANEAVDQTRRTNDRVSALSKAAARIGDVVELINTIAEQTNLLALNATIEAARAGEAGRGFAVVASEVKALAEQTAKATGEIGQQIAGIQAATQESVGAIQEISSTIEKLSEISSTIAAAVEEQGAATQEISRNVQQAAHGTQQVSSNITDVQRGASETGSASSQVLSAAQSLSGDSNRLKLEVGKFLNSVRAA</sequence>
<dbReference type="EMBL" id="CP076134">
    <property type="protein sequence ID" value="QWG15861.1"/>
    <property type="molecule type" value="Genomic_DNA"/>
</dbReference>
<keyword evidence="3 5" id="KW-0807">Transducer</keyword>
<dbReference type="Gene3D" id="1.10.287.950">
    <property type="entry name" value="Methyl-accepting chemotaxis protein"/>
    <property type="match status" value="1"/>
</dbReference>
<dbReference type="InterPro" id="IPR004090">
    <property type="entry name" value="Chemotax_Me-accpt_rcpt"/>
</dbReference>
<dbReference type="SMART" id="SM00283">
    <property type="entry name" value="MA"/>
    <property type="match status" value="1"/>
</dbReference>
<dbReference type="PRINTS" id="PR00260">
    <property type="entry name" value="CHEMTRNSDUCR"/>
</dbReference>
<dbReference type="SMART" id="SM00304">
    <property type="entry name" value="HAMP"/>
    <property type="match status" value="2"/>
</dbReference>
<evidence type="ECO:0000313" key="12">
    <source>
        <dbReference type="Proteomes" id="UP000680839"/>
    </source>
</evidence>
<comment type="similarity">
    <text evidence="4">Belongs to the methyl-accepting chemotaxis (MCP) protein family.</text>
</comment>
<dbReference type="AlphaFoldDB" id="A0A975NJV3"/>
<dbReference type="RefSeq" id="WP_215624335.1">
    <property type="nucleotide sequence ID" value="NZ_CP076134.1"/>
</dbReference>
<organism evidence="11 12">
    <name type="scientific">Bradyrhizobium sediminis</name>
    <dbReference type="NCBI Taxonomy" id="2840469"/>
    <lineage>
        <taxon>Bacteria</taxon>
        <taxon>Pseudomonadati</taxon>
        <taxon>Pseudomonadota</taxon>
        <taxon>Alphaproteobacteria</taxon>
        <taxon>Hyphomicrobiales</taxon>
        <taxon>Nitrobacteraceae</taxon>
        <taxon>Bradyrhizobium</taxon>
    </lineage>
</organism>
<keyword evidence="7" id="KW-1133">Transmembrane helix</keyword>
<gene>
    <name evidence="11" type="ORF">KMZ29_18945</name>
</gene>
<keyword evidence="2" id="KW-0997">Cell inner membrane</keyword>
<dbReference type="Proteomes" id="UP000680839">
    <property type="component" value="Chromosome"/>
</dbReference>
<dbReference type="GO" id="GO:0005886">
    <property type="term" value="C:plasma membrane"/>
    <property type="evidence" value="ECO:0007669"/>
    <property type="project" value="UniProtKB-SubCell"/>
</dbReference>
<evidence type="ECO:0000256" key="4">
    <source>
        <dbReference type="ARBA" id="ARBA00029447"/>
    </source>
</evidence>
<comment type="subcellular location">
    <subcellularLocation>
        <location evidence="1">Cell inner membrane</location>
        <topology evidence="1">Multi-pass membrane protein</topology>
    </subcellularLocation>
</comment>
<protein>
    <submittedName>
        <fullName evidence="11">HAMP domain-containing protein</fullName>
    </submittedName>
</protein>
<dbReference type="Pfam" id="PF00015">
    <property type="entry name" value="MCPsignal"/>
    <property type="match status" value="1"/>
</dbReference>
<dbReference type="GO" id="GO:0006935">
    <property type="term" value="P:chemotaxis"/>
    <property type="evidence" value="ECO:0007669"/>
    <property type="project" value="InterPro"/>
</dbReference>
<dbReference type="InterPro" id="IPR003660">
    <property type="entry name" value="HAMP_dom"/>
</dbReference>
<evidence type="ECO:0000256" key="2">
    <source>
        <dbReference type="ARBA" id="ARBA00022519"/>
    </source>
</evidence>
<feature type="domain" description="HAMP" evidence="10">
    <location>
        <begin position="324"/>
        <end position="377"/>
    </location>
</feature>
<dbReference type="PANTHER" id="PTHR32089:SF112">
    <property type="entry name" value="LYSOZYME-LIKE PROTEIN-RELATED"/>
    <property type="match status" value="1"/>
</dbReference>
<feature type="region of interest" description="Disordered" evidence="6">
    <location>
        <begin position="619"/>
        <end position="641"/>
    </location>
</feature>
<evidence type="ECO:0000259" key="10">
    <source>
        <dbReference type="PROSITE" id="PS50885"/>
    </source>
</evidence>
<feature type="transmembrane region" description="Helical" evidence="7">
    <location>
        <begin position="305"/>
        <end position="327"/>
    </location>
</feature>
<evidence type="ECO:0000256" key="1">
    <source>
        <dbReference type="ARBA" id="ARBA00004429"/>
    </source>
</evidence>
<accession>A0A975NJV3</accession>
<dbReference type="PROSITE" id="PS50885">
    <property type="entry name" value="HAMP"/>
    <property type="match status" value="1"/>
</dbReference>
<dbReference type="InterPro" id="IPR000727">
    <property type="entry name" value="T_SNARE_dom"/>
</dbReference>
<name>A0A975NJV3_9BRAD</name>
<dbReference type="Gene3D" id="6.10.340.10">
    <property type="match status" value="1"/>
</dbReference>
<dbReference type="PROSITE" id="PS50111">
    <property type="entry name" value="CHEMOTAXIS_TRANSDUC_2"/>
    <property type="match status" value="1"/>
</dbReference>
<dbReference type="GO" id="GO:0007165">
    <property type="term" value="P:signal transduction"/>
    <property type="evidence" value="ECO:0007669"/>
    <property type="project" value="UniProtKB-KW"/>
</dbReference>
<feature type="domain" description="T-SNARE coiled-coil homology" evidence="9">
    <location>
        <begin position="571"/>
        <end position="633"/>
    </location>
</feature>
<keyword evidence="7" id="KW-0472">Membrane</keyword>
<reference evidence="11" key="1">
    <citation type="submission" date="2021-06" db="EMBL/GenBank/DDBJ databases">
        <title>Bradyrhizobium sp. S2-20-1 Genome sequencing.</title>
        <authorList>
            <person name="Jin L."/>
        </authorList>
    </citation>
    <scope>NUCLEOTIDE SEQUENCE</scope>
    <source>
        <strain evidence="11">S2-20-1</strain>
    </source>
</reference>
<evidence type="ECO:0000313" key="11">
    <source>
        <dbReference type="EMBL" id="QWG15861.1"/>
    </source>
</evidence>
<evidence type="ECO:0000259" key="9">
    <source>
        <dbReference type="PROSITE" id="PS50192"/>
    </source>
</evidence>
<dbReference type="PANTHER" id="PTHR32089">
    <property type="entry name" value="METHYL-ACCEPTING CHEMOTAXIS PROTEIN MCPB"/>
    <property type="match status" value="1"/>
</dbReference>
<evidence type="ECO:0000256" key="5">
    <source>
        <dbReference type="PROSITE-ProRule" id="PRU00284"/>
    </source>
</evidence>
<dbReference type="GO" id="GO:0004888">
    <property type="term" value="F:transmembrane signaling receptor activity"/>
    <property type="evidence" value="ECO:0007669"/>
    <property type="project" value="InterPro"/>
</dbReference>
<evidence type="ECO:0000256" key="3">
    <source>
        <dbReference type="ARBA" id="ARBA00023224"/>
    </source>
</evidence>
<dbReference type="PROSITE" id="PS50192">
    <property type="entry name" value="T_SNARE"/>
    <property type="match status" value="1"/>
</dbReference>
<evidence type="ECO:0000256" key="7">
    <source>
        <dbReference type="SAM" id="Phobius"/>
    </source>
</evidence>
<evidence type="ECO:0000259" key="8">
    <source>
        <dbReference type="PROSITE" id="PS50111"/>
    </source>
</evidence>
<dbReference type="InterPro" id="IPR004089">
    <property type="entry name" value="MCPsignal_dom"/>
</dbReference>